<dbReference type="CDD" id="cd12797">
    <property type="entry name" value="M23_peptidase"/>
    <property type="match status" value="1"/>
</dbReference>
<dbReference type="PANTHER" id="PTHR21666:SF274">
    <property type="entry name" value="STAGE IV SPORULATION PROTEIN FA"/>
    <property type="match status" value="1"/>
</dbReference>
<dbReference type="SUPFAM" id="SSF51261">
    <property type="entry name" value="Duplicated hybrid motif"/>
    <property type="match status" value="1"/>
</dbReference>
<dbReference type="HOGENOM" id="CLU_093390_0_0_9"/>
<organism evidence="3 4">
    <name type="scientific">Shouchella lehensis G1</name>
    <dbReference type="NCBI Taxonomy" id="1246626"/>
    <lineage>
        <taxon>Bacteria</taxon>
        <taxon>Bacillati</taxon>
        <taxon>Bacillota</taxon>
        <taxon>Bacilli</taxon>
        <taxon>Bacillales</taxon>
        <taxon>Bacillaceae</taxon>
        <taxon>Shouchella</taxon>
    </lineage>
</organism>
<feature type="region of interest" description="Disordered" evidence="1">
    <location>
        <begin position="1"/>
        <end position="42"/>
    </location>
</feature>
<dbReference type="Pfam" id="PF01551">
    <property type="entry name" value="Peptidase_M23"/>
    <property type="match status" value="1"/>
</dbReference>
<dbReference type="InterPro" id="IPR011055">
    <property type="entry name" value="Dup_hybrid_motif"/>
</dbReference>
<dbReference type="PATRIC" id="fig|1246626.3.peg.2591"/>
<gene>
    <name evidence="3" type="ORF">BleG1_2597</name>
</gene>
<dbReference type="AlphaFoldDB" id="A0A060M501"/>
<dbReference type="RefSeq" id="WP_051667573.1">
    <property type="nucleotide sequence ID" value="NZ_CP003923.1"/>
</dbReference>
<dbReference type="GO" id="GO:0004222">
    <property type="term" value="F:metalloendopeptidase activity"/>
    <property type="evidence" value="ECO:0007669"/>
    <property type="project" value="TreeGrafter"/>
</dbReference>
<accession>A0A060M501</accession>
<dbReference type="PANTHER" id="PTHR21666">
    <property type="entry name" value="PEPTIDASE-RELATED"/>
    <property type="match status" value="1"/>
</dbReference>
<keyword evidence="4" id="KW-1185">Reference proteome</keyword>
<evidence type="ECO:0000313" key="4">
    <source>
        <dbReference type="Proteomes" id="UP000027142"/>
    </source>
</evidence>
<feature type="domain" description="M23ase beta-sheet core" evidence="2">
    <location>
        <begin position="138"/>
        <end position="232"/>
    </location>
</feature>
<dbReference type="STRING" id="1246626.BleG1_2597"/>
<dbReference type="InterPro" id="IPR050570">
    <property type="entry name" value="Cell_wall_metabolism_enzyme"/>
</dbReference>
<evidence type="ECO:0000256" key="1">
    <source>
        <dbReference type="SAM" id="MobiDB-lite"/>
    </source>
</evidence>
<sequence>MDRRKQIEKQIALKQKQKEGNPTQLEDRSPFPRKEDKEPTSSRFHKLALQSILSGCLFFAIGIAYDANHKQAESVQAFVNHSFEEHFQFAAVSSYFESVFGSPLELLPDQRAQEGSDDIVNYALPASGSIKESFSEDRKGILLETGVEEVVKAVKGGHVINLYEDEESLGQVVELQHQDGTVSVYGMLDDVHVRPYDILSRGAAIGTILETDEEQAGLFYFALKENGEYIDPSTVMNFD</sequence>
<dbReference type="KEGG" id="ble:BleG1_2597"/>
<dbReference type="eggNOG" id="COG0739">
    <property type="taxonomic scope" value="Bacteria"/>
</dbReference>
<dbReference type="OrthoDB" id="2986589at2"/>
<reference evidence="3 4" key="1">
    <citation type="journal article" date="2014" name="Gene">
        <title>A comparative genomic analysis of the alkalitolerant soil bacterium Bacillus lehensis G1.</title>
        <authorList>
            <person name="Noor Y.M."/>
            <person name="Samsulrizal N.H."/>
            <person name="Jema'on N.A."/>
            <person name="Low K.O."/>
            <person name="Ramli A.N."/>
            <person name="Alias N.I."/>
            <person name="Damis S.I."/>
            <person name="Fuzi S.F."/>
            <person name="Isa M.N."/>
            <person name="Murad A.M."/>
            <person name="Raih M.F."/>
            <person name="Bakar F.D."/>
            <person name="Najimudin N."/>
            <person name="Mahadi N.M."/>
            <person name="Illias R.M."/>
        </authorList>
    </citation>
    <scope>NUCLEOTIDE SEQUENCE [LARGE SCALE GENOMIC DNA]</scope>
    <source>
        <strain evidence="3 4">G1</strain>
    </source>
</reference>
<protein>
    <submittedName>
        <fullName evidence="3">Stage IV sporulation protein FA</fullName>
    </submittedName>
</protein>
<proteinExistence type="predicted"/>
<dbReference type="InterPro" id="IPR016047">
    <property type="entry name" value="M23ase_b-sheet_dom"/>
</dbReference>
<dbReference type="EMBL" id="CP003923">
    <property type="protein sequence ID" value="AIC95164.1"/>
    <property type="molecule type" value="Genomic_DNA"/>
</dbReference>
<evidence type="ECO:0000313" key="3">
    <source>
        <dbReference type="EMBL" id="AIC95164.1"/>
    </source>
</evidence>
<dbReference type="Gene3D" id="2.70.70.10">
    <property type="entry name" value="Glucose Permease (Domain IIA)"/>
    <property type="match status" value="1"/>
</dbReference>
<name>A0A060M501_9BACI</name>
<evidence type="ECO:0000259" key="2">
    <source>
        <dbReference type="Pfam" id="PF01551"/>
    </source>
</evidence>
<feature type="compositionally biased region" description="Basic and acidic residues" evidence="1">
    <location>
        <begin position="25"/>
        <end position="40"/>
    </location>
</feature>
<dbReference type="Proteomes" id="UP000027142">
    <property type="component" value="Chromosome"/>
</dbReference>